<dbReference type="PROSITE" id="PS50203">
    <property type="entry name" value="CALPAIN_CAT"/>
    <property type="match status" value="1"/>
</dbReference>
<gene>
    <name evidence="7" type="ORF">Pla100_00940</name>
</gene>
<dbReference type="OrthoDB" id="7325981at2"/>
<evidence type="ECO:0000313" key="7">
    <source>
        <dbReference type="EMBL" id="TWU03176.1"/>
    </source>
</evidence>
<dbReference type="GO" id="GO:0006508">
    <property type="term" value="P:proteolysis"/>
    <property type="evidence" value="ECO:0007669"/>
    <property type="project" value="UniProtKB-KW"/>
</dbReference>
<reference evidence="7 8" key="1">
    <citation type="submission" date="2019-02" db="EMBL/GenBank/DDBJ databases">
        <title>Deep-cultivation of Planctomycetes and their phenomic and genomic characterization uncovers novel biology.</title>
        <authorList>
            <person name="Wiegand S."/>
            <person name="Jogler M."/>
            <person name="Boedeker C."/>
            <person name="Pinto D."/>
            <person name="Vollmers J."/>
            <person name="Rivas-Marin E."/>
            <person name="Kohn T."/>
            <person name="Peeters S.H."/>
            <person name="Heuer A."/>
            <person name="Rast P."/>
            <person name="Oberbeckmann S."/>
            <person name="Bunk B."/>
            <person name="Jeske O."/>
            <person name="Meyerdierks A."/>
            <person name="Storesund J.E."/>
            <person name="Kallscheuer N."/>
            <person name="Luecker S."/>
            <person name="Lage O.M."/>
            <person name="Pohl T."/>
            <person name="Merkel B.J."/>
            <person name="Hornburger P."/>
            <person name="Mueller R.-W."/>
            <person name="Bruemmer F."/>
            <person name="Labrenz M."/>
            <person name="Spormann A.M."/>
            <person name="Op Den Camp H."/>
            <person name="Overmann J."/>
            <person name="Amann R."/>
            <person name="Jetten M.S.M."/>
            <person name="Mascher T."/>
            <person name="Medema M.H."/>
            <person name="Devos D.P."/>
            <person name="Kaster A.-K."/>
            <person name="Ovreas L."/>
            <person name="Rohde M."/>
            <person name="Galperin M.Y."/>
            <person name="Jogler C."/>
        </authorList>
    </citation>
    <scope>NUCLEOTIDE SEQUENCE [LARGE SCALE GENOMIC DNA]</scope>
    <source>
        <strain evidence="7 8">Pla100</strain>
    </source>
</reference>
<dbReference type="EMBL" id="SJPM01000001">
    <property type="protein sequence ID" value="TWU03176.1"/>
    <property type="molecule type" value="Genomic_DNA"/>
</dbReference>
<dbReference type="GO" id="GO:0004198">
    <property type="term" value="F:calcium-dependent cysteine-type endopeptidase activity"/>
    <property type="evidence" value="ECO:0007669"/>
    <property type="project" value="InterPro"/>
</dbReference>
<evidence type="ECO:0000256" key="4">
    <source>
        <dbReference type="ARBA" id="ARBA00022807"/>
    </source>
</evidence>
<evidence type="ECO:0000259" key="6">
    <source>
        <dbReference type="PROSITE" id="PS50203"/>
    </source>
</evidence>
<name>A0A5C6AVT5_9BACT</name>
<dbReference type="PANTHER" id="PTHR10183">
    <property type="entry name" value="CALPAIN"/>
    <property type="match status" value="1"/>
</dbReference>
<evidence type="ECO:0000256" key="3">
    <source>
        <dbReference type="ARBA" id="ARBA00022801"/>
    </source>
</evidence>
<dbReference type="PANTHER" id="PTHR10183:SF379">
    <property type="entry name" value="CALPAIN-5"/>
    <property type="match status" value="1"/>
</dbReference>
<dbReference type="InterPro" id="IPR022684">
    <property type="entry name" value="Calpain_cysteine_protease"/>
</dbReference>
<dbReference type="InterPro" id="IPR038765">
    <property type="entry name" value="Papain-like_cys_pep_sf"/>
</dbReference>
<comment type="caution">
    <text evidence="7">The sequence shown here is derived from an EMBL/GenBank/DDBJ whole genome shotgun (WGS) entry which is preliminary data.</text>
</comment>
<feature type="active site" evidence="5">
    <location>
        <position position="895"/>
    </location>
</feature>
<evidence type="ECO:0000313" key="8">
    <source>
        <dbReference type="Proteomes" id="UP000316213"/>
    </source>
</evidence>
<keyword evidence="2 5" id="KW-0645">Protease</keyword>
<accession>A0A5C6AVT5</accession>
<evidence type="ECO:0000256" key="5">
    <source>
        <dbReference type="PROSITE-ProRule" id="PRU00239"/>
    </source>
</evidence>
<dbReference type="SUPFAM" id="SSF54001">
    <property type="entry name" value="Cysteine proteinases"/>
    <property type="match status" value="1"/>
</dbReference>
<evidence type="ECO:0000256" key="2">
    <source>
        <dbReference type="ARBA" id="ARBA00022670"/>
    </source>
</evidence>
<dbReference type="Proteomes" id="UP000316213">
    <property type="component" value="Unassembled WGS sequence"/>
</dbReference>
<evidence type="ECO:0000256" key="1">
    <source>
        <dbReference type="ARBA" id="ARBA00007623"/>
    </source>
</evidence>
<dbReference type="Gene3D" id="2.60.40.1080">
    <property type="match status" value="1"/>
</dbReference>
<keyword evidence="3 5" id="KW-0378">Hydrolase</keyword>
<proteinExistence type="inferred from homology"/>
<dbReference type="Pfam" id="PF00648">
    <property type="entry name" value="Peptidase_C2"/>
    <property type="match status" value="1"/>
</dbReference>
<keyword evidence="4 5" id="KW-0788">Thiol protease</keyword>
<dbReference type="AlphaFoldDB" id="A0A5C6AVT5"/>
<sequence length="1218" mass="127607">MIQEKNSMSKRLYQGTSNRWKDRTGRKLSFERLEQRAMMALDVLDGYVADLQADYTAPDYVLAGPQVASAPSIAKPLTIVGGSTITGQSANLSILGQHNEGESDLKYTWQTVTAPSGAPIRYLRNNDNLAKSNTLTFKKPGDYGVRVTITDLNGLATSSELRFRVVSTLTSLSVRTSTGATAVANARINSTGPVERFTVVGLDQFGRTMPTASSVSWRAVNSPSGSRLSVTTSGTASTATFNRTGVYGLRVSSGNVSHQFDVNVQASLKSLSLRTSAGNSLNSSKPVTVKESSTRLIVTGVDQFNRTFAPLPSLSWTVVSKPSGGNAKVSMAGSTATVSFTGAGSYTLRIKSGSLNHLVSFDVKQSLTSIRAANTSGTAINTNGLSTNSLTQSLQAVAYDQFGKPMKTQPKIAWNVSSKPSGASPALSQSANNVTVRFSKAGAYVLRASVAGRTQLVPVSVGQLLTTFSLAATTGANVQSQKSISVNGTSHRLTVQGRDQFGSPMVVNKPIAWTKISGPSGGSAKASTSGNAATISFTRAGTYVLRASAGGYNQTVSLTVNQVFRSIAAVGSTGQSLSPATASSLTGTSTRIIAQARDQFGQPMKAQPTFSWSSASAPSGGTAAVNARGAQATVSFSREGNYTVRIAASGRTINVPLEVASTLTRISVATGSSTMLVGAQQNFSVQGFNQFQRAMTIPSSTRLSWTSTLGTITSSGTFTAGSAAGSATITARVGSLSATTSVRISTPTPASGLRDASISSLVTQLYADGELSRVDVIGILRSAGADDNVNATELTDLRFLVSANSNYAMPTHVRELGKDVVNSNPANLRYRGQSAGNLVAGSSAALLNNLVDKWFLGTDLPSLTSSNLSYRAATGTLFASAPALQDAKQGALGDCYFIASVASIAQSNPDAVRNMFIDNGDGTFTVRFYAGALGGFFTSSGQVSAGFRSGTGTADYVTVNTQLPTYWNGTLAYSGRGLSAASNSTTLWIALAEKAYSQWNETGNSGRDGTNRYQAIEGGWMSDVNAQVLGYNSTSYSFNSSTKQSMIAALNANRAITLGTIGNAGSGLVGGHAYVVTGYNASTDRFTLFNPWGNTHPSPLTWAQLQANCTQFVVVDPTGSIAVQSSTVRSDVMSSMLVAQIGTNTHSDFTGNGASDSFFETGWSTQDFFTPPTAMSSLTLKKDSSESYEDIFRDVTDFTSNRPLEVGYLMDDLTVRTL</sequence>
<feature type="domain" description="Calpain catalytic" evidence="6">
    <location>
        <begin position="824"/>
        <end position="1102"/>
    </location>
</feature>
<dbReference type="InterPro" id="IPR001300">
    <property type="entry name" value="Peptidase_C2_calpain_cat"/>
</dbReference>
<organism evidence="7 8">
    <name type="scientific">Neorhodopirellula pilleata</name>
    <dbReference type="NCBI Taxonomy" id="2714738"/>
    <lineage>
        <taxon>Bacteria</taxon>
        <taxon>Pseudomonadati</taxon>
        <taxon>Planctomycetota</taxon>
        <taxon>Planctomycetia</taxon>
        <taxon>Pirellulales</taxon>
        <taxon>Pirellulaceae</taxon>
        <taxon>Neorhodopirellula</taxon>
    </lineage>
</organism>
<keyword evidence="8" id="KW-1185">Reference proteome</keyword>
<comment type="similarity">
    <text evidence="1">Belongs to the peptidase C2 family.</text>
</comment>
<feature type="active site" evidence="5">
    <location>
        <position position="1090"/>
    </location>
</feature>
<protein>
    <submittedName>
        <fullName evidence="7">Calpain family cysteine protease</fullName>
    </submittedName>
</protein>
<feature type="active site" evidence="5">
    <location>
        <position position="1072"/>
    </location>
</feature>